<evidence type="ECO:0000256" key="6">
    <source>
        <dbReference type="ARBA" id="ARBA00023002"/>
    </source>
</evidence>
<organism evidence="11 12">
    <name type="scientific">Methanobacterium congolense</name>
    <dbReference type="NCBI Taxonomy" id="118062"/>
    <lineage>
        <taxon>Archaea</taxon>
        <taxon>Methanobacteriati</taxon>
        <taxon>Methanobacteriota</taxon>
        <taxon>Methanomada group</taxon>
        <taxon>Methanobacteria</taxon>
        <taxon>Methanobacteriales</taxon>
        <taxon>Methanobacteriaceae</taxon>
        <taxon>Methanobacterium</taxon>
    </lineage>
</organism>
<dbReference type="EC" id="1.8.98.1" evidence="11"/>
<reference evidence="11 12" key="1">
    <citation type="submission" date="2016-08" db="EMBL/GenBank/DDBJ databases">
        <authorList>
            <person name="Seilhamer J.J."/>
        </authorList>
    </citation>
    <scope>NUCLEOTIDE SEQUENCE [LARGE SCALE GENOMIC DNA]</scope>
    <source>
        <strain evidence="11">Buetzberg</strain>
    </source>
</reference>
<dbReference type="PANTHER" id="PTHR43255">
    <property type="entry name" value="IRON-SULFUR-BINDING OXIDOREDUCTASE FADF-RELATED-RELATED"/>
    <property type="match status" value="1"/>
</dbReference>
<keyword evidence="3" id="KW-0004">4Fe-4S</keyword>
<evidence type="ECO:0000313" key="12">
    <source>
        <dbReference type="Proteomes" id="UP000094707"/>
    </source>
</evidence>
<feature type="region of interest" description="Disordered" evidence="9">
    <location>
        <begin position="1"/>
        <end position="143"/>
    </location>
</feature>
<comment type="similarity">
    <text evidence="2">Belongs to the HdrC family.</text>
</comment>
<feature type="compositionally biased region" description="Basic and acidic residues" evidence="9">
    <location>
        <begin position="78"/>
        <end position="142"/>
    </location>
</feature>
<dbReference type="Proteomes" id="UP000094707">
    <property type="component" value="Chromosome I"/>
</dbReference>
<name>A0A1D3L3B6_9EURY</name>
<dbReference type="GO" id="GO:0005886">
    <property type="term" value="C:plasma membrane"/>
    <property type="evidence" value="ECO:0007669"/>
    <property type="project" value="TreeGrafter"/>
</dbReference>
<dbReference type="Gene3D" id="1.10.1060.10">
    <property type="entry name" value="Alpha-helical ferredoxin"/>
    <property type="match status" value="1"/>
</dbReference>
<keyword evidence="8" id="KW-0411">Iron-sulfur</keyword>
<protein>
    <submittedName>
        <fullName evidence="11">CoB-CoM heterodisulfide reductase iron-sulfur subunit C</fullName>
        <ecNumber evidence="11">1.8.98.1</ecNumber>
    </submittedName>
</protein>
<dbReference type="NCBIfam" id="TIGR03290">
    <property type="entry name" value="CoB_CoM_SS_C"/>
    <property type="match status" value="1"/>
</dbReference>
<evidence type="ECO:0000256" key="2">
    <source>
        <dbReference type="ARBA" id="ARBA00007097"/>
    </source>
</evidence>
<evidence type="ECO:0000256" key="7">
    <source>
        <dbReference type="ARBA" id="ARBA00023004"/>
    </source>
</evidence>
<keyword evidence="7" id="KW-0408">Iron</keyword>
<feature type="compositionally biased region" description="Basic and acidic residues" evidence="9">
    <location>
        <begin position="16"/>
        <end position="67"/>
    </location>
</feature>
<proteinExistence type="inferred from homology"/>
<sequence length="331" mass="37143">MSFLNRLKKMLTGDENPEKESTEKSVEQSESEVKTEKPMEEKQETVKESVSKNNEIKSNETIKKDVEPSVAEPSVEEITDKEPEKPKEQAEEKPEKQEPVEEKIETDTKITKETAKTEKSNEEESEKVSVREEEPEKPKTERSGIMTLLEGREKDTITRADIDENFKQEIMDAGAESVAVCFQCGTCSGACPSGRRTPYKIRQVVRKAVMGLKEEVISDDTIWMCTTCYECQERCPRGIKIVDVVKAIRNQAAHAGYMAPAHKATGSFVIKTGHGVPINDATKALRKSVGLNELPPTTHEFPEALEEVQKITKLTGFDSLIGYNWETGELE</sequence>
<evidence type="ECO:0000256" key="4">
    <source>
        <dbReference type="ARBA" id="ARBA00022723"/>
    </source>
</evidence>
<dbReference type="KEGG" id="mcub:MCBB_1490"/>
<dbReference type="UniPathway" id="UPA00647">
    <property type="reaction ID" value="UER00700"/>
</dbReference>
<evidence type="ECO:0000256" key="8">
    <source>
        <dbReference type="ARBA" id="ARBA00023014"/>
    </source>
</evidence>
<dbReference type="Pfam" id="PF13183">
    <property type="entry name" value="Fer4_8"/>
    <property type="match status" value="1"/>
</dbReference>
<dbReference type="GO" id="GO:0015948">
    <property type="term" value="P:methanogenesis"/>
    <property type="evidence" value="ECO:0007669"/>
    <property type="project" value="UniProtKB-KW"/>
</dbReference>
<gene>
    <name evidence="11" type="primary">hdrC3</name>
    <name evidence="11" type="ORF">MCBB_1490</name>
</gene>
<dbReference type="SUPFAM" id="SSF46548">
    <property type="entry name" value="alpha-helical ferredoxin"/>
    <property type="match status" value="1"/>
</dbReference>
<evidence type="ECO:0000313" key="11">
    <source>
        <dbReference type="EMBL" id="SCG86045.1"/>
    </source>
</evidence>
<dbReference type="GO" id="GO:0046872">
    <property type="term" value="F:metal ion binding"/>
    <property type="evidence" value="ECO:0007669"/>
    <property type="project" value="UniProtKB-KW"/>
</dbReference>
<dbReference type="GO" id="GO:0051539">
    <property type="term" value="F:4 iron, 4 sulfur cluster binding"/>
    <property type="evidence" value="ECO:0007669"/>
    <property type="project" value="UniProtKB-KW"/>
</dbReference>
<evidence type="ECO:0000256" key="3">
    <source>
        <dbReference type="ARBA" id="ARBA00022485"/>
    </source>
</evidence>
<dbReference type="STRING" id="118062.MCBB_1490"/>
<dbReference type="GO" id="GO:0051912">
    <property type="term" value="F:CoB--CoM heterodisulfide reductase activity"/>
    <property type="evidence" value="ECO:0007669"/>
    <property type="project" value="UniProtKB-EC"/>
</dbReference>
<keyword evidence="4" id="KW-0479">Metal-binding</keyword>
<dbReference type="AlphaFoldDB" id="A0A1D3L3B6"/>
<dbReference type="InterPro" id="IPR009051">
    <property type="entry name" value="Helical_ferredxn"/>
</dbReference>
<dbReference type="PROSITE" id="PS00198">
    <property type="entry name" value="4FE4S_FER_1"/>
    <property type="match status" value="1"/>
</dbReference>
<comment type="pathway">
    <text evidence="1">Cofactor metabolism; coenzyme M-coenzyme B heterodisulfide reduction; coenzyme B and coenzyme M from coenzyme M-coenzyme B heterodisulfide: step 1/1.</text>
</comment>
<dbReference type="PATRIC" id="fig|129848.4.peg.1518"/>
<dbReference type="InterPro" id="IPR017896">
    <property type="entry name" value="4Fe4S_Fe-S-bd"/>
</dbReference>
<dbReference type="InterPro" id="IPR017900">
    <property type="entry name" value="4Fe4S_Fe_S_CS"/>
</dbReference>
<dbReference type="EMBL" id="LT607756">
    <property type="protein sequence ID" value="SCG86045.1"/>
    <property type="molecule type" value="Genomic_DNA"/>
</dbReference>
<evidence type="ECO:0000256" key="9">
    <source>
        <dbReference type="SAM" id="MobiDB-lite"/>
    </source>
</evidence>
<keyword evidence="5" id="KW-0484">Methanogenesis</keyword>
<dbReference type="InterPro" id="IPR017680">
    <property type="entry name" value="CoB/CoM_hetero-S_Rdtase_csu"/>
</dbReference>
<dbReference type="OrthoDB" id="144910at2157"/>
<dbReference type="InterPro" id="IPR051460">
    <property type="entry name" value="HdrC_iron-sulfur_subunit"/>
</dbReference>
<evidence type="ECO:0000256" key="1">
    <source>
        <dbReference type="ARBA" id="ARBA00004808"/>
    </source>
</evidence>
<keyword evidence="6 11" id="KW-0560">Oxidoreductase</keyword>
<evidence type="ECO:0000256" key="5">
    <source>
        <dbReference type="ARBA" id="ARBA00022994"/>
    </source>
</evidence>
<accession>A0A1D3L3B6</accession>
<dbReference type="PANTHER" id="PTHR43255:SF1">
    <property type="entry name" value="IRON-SULFUR-BINDING OXIDOREDUCTASE FADF-RELATED"/>
    <property type="match status" value="1"/>
</dbReference>
<keyword evidence="12" id="KW-1185">Reference proteome</keyword>
<evidence type="ECO:0000259" key="10">
    <source>
        <dbReference type="Pfam" id="PF13183"/>
    </source>
</evidence>
<feature type="domain" description="4Fe-4S ferredoxin-type" evidence="10">
    <location>
        <begin position="179"/>
        <end position="239"/>
    </location>
</feature>